<evidence type="ECO:0000313" key="2">
    <source>
        <dbReference type="Proteomes" id="UP000827872"/>
    </source>
</evidence>
<sequence length="78" mass="8746">MNLNAPKTAKNKTRADPELNEREATLPLVGLRTDSVKAPNMCSSPYKDGEEEPPALSYQPFENRDVNSSDLRRMVPRS</sequence>
<accession>A0ACB8F308</accession>
<keyword evidence="2" id="KW-1185">Reference proteome</keyword>
<proteinExistence type="predicted"/>
<dbReference type="EMBL" id="CM037618">
    <property type="protein sequence ID" value="KAH7999748.1"/>
    <property type="molecule type" value="Genomic_DNA"/>
</dbReference>
<gene>
    <name evidence="1" type="ORF">K3G42_018205</name>
</gene>
<reference evidence="1" key="1">
    <citation type="submission" date="2021-08" db="EMBL/GenBank/DDBJ databases">
        <title>The first chromosome-level gecko genome reveals the dynamic sex chromosomes of Neotropical dwarf geckos (Sphaerodactylidae: Sphaerodactylus).</title>
        <authorList>
            <person name="Pinto B.J."/>
            <person name="Keating S.E."/>
            <person name="Gamble T."/>
        </authorList>
    </citation>
    <scope>NUCLEOTIDE SEQUENCE</scope>
    <source>
        <strain evidence="1">TG3544</strain>
    </source>
</reference>
<name>A0ACB8F308_9SAUR</name>
<comment type="caution">
    <text evidence="1">The sequence shown here is derived from an EMBL/GenBank/DDBJ whole genome shotgun (WGS) entry which is preliminary data.</text>
</comment>
<organism evidence="1 2">
    <name type="scientific">Sphaerodactylus townsendi</name>
    <dbReference type="NCBI Taxonomy" id="933632"/>
    <lineage>
        <taxon>Eukaryota</taxon>
        <taxon>Metazoa</taxon>
        <taxon>Chordata</taxon>
        <taxon>Craniata</taxon>
        <taxon>Vertebrata</taxon>
        <taxon>Euteleostomi</taxon>
        <taxon>Lepidosauria</taxon>
        <taxon>Squamata</taxon>
        <taxon>Bifurcata</taxon>
        <taxon>Gekkota</taxon>
        <taxon>Sphaerodactylidae</taxon>
        <taxon>Sphaerodactylus</taxon>
    </lineage>
</organism>
<evidence type="ECO:0000313" key="1">
    <source>
        <dbReference type="EMBL" id="KAH7999748.1"/>
    </source>
</evidence>
<dbReference type="Proteomes" id="UP000827872">
    <property type="component" value="Linkage Group LG05"/>
</dbReference>
<protein>
    <submittedName>
        <fullName evidence="1">Uncharacterized protein</fullName>
    </submittedName>
</protein>